<dbReference type="PANTHER" id="PTHR43281:SF1">
    <property type="entry name" value="FARNESYL DIPHOSPHATE SYNTHASE"/>
    <property type="match status" value="1"/>
</dbReference>
<sequence length="282" mass="32052">MHFSRLHKKYKHRINKKLLNTLNALPFQNSNLLKAMKYGVCSGGKRLRSSLVYVTGEVFRVNLITLDVISTAIECIHSYSLIHDDLPCMDNDNYRRGKISCHIKYGESTSLLAGDALQSLAFNILSKSFMPDVSNLKRMKMISELSSSIGASGMCMGQKLDLEEEKKESKLSKLETINLYKTAFLMRSAVRLVYFSSDNFSKSILSILDFFSISIGLAFQIQDDILDLKNDSIKIKDNKTIKKYTYPSIIGLDKSKEKIKKLYKQSFLALDSLKKKKLILIC</sequence>
<keyword evidence="3 7" id="KW-0808">Transferase</keyword>
<dbReference type="PROSITE" id="PS00444">
    <property type="entry name" value="POLYPRENYL_SYNTHASE_2"/>
    <property type="match status" value="1"/>
</dbReference>
<evidence type="ECO:0000256" key="3">
    <source>
        <dbReference type="ARBA" id="ARBA00022679"/>
    </source>
</evidence>
<dbReference type="PROSITE" id="PS00723">
    <property type="entry name" value="POLYPRENYL_SYNTHASE_1"/>
    <property type="match status" value="1"/>
</dbReference>
<dbReference type="KEGG" id="bak:BAKON_468"/>
<dbReference type="Pfam" id="PF00348">
    <property type="entry name" value="polyprenyl_synt"/>
    <property type="match status" value="1"/>
</dbReference>
<dbReference type="eggNOG" id="COG0142">
    <property type="taxonomic scope" value="Bacteria"/>
</dbReference>
<dbReference type="RefSeq" id="WP_014499601.1">
    <property type="nucleotide sequence ID" value="NC_017256.1"/>
</dbReference>
<evidence type="ECO:0000256" key="4">
    <source>
        <dbReference type="ARBA" id="ARBA00022723"/>
    </source>
</evidence>
<evidence type="ECO:0000256" key="6">
    <source>
        <dbReference type="ARBA" id="ARBA00023229"/>
    </source>
</evidence>
<dbReference type="Gene3D" id="1.10.600.10">
    <property type="entry name" value="Farnesyl Diphosphate Synthase"/>
    <property type="match status" value="1"/>
</dbReference>
<dbReference type="CDD" id="cd00685">
    <property type="entry name" value="Trans_IPPS_HT"/>
    <property type="match status" value="1"/>
</dbReference>
<keyword evidence="6" id="KW-0414">Isoprene biosynthesis</keyword>
<evidence type="ECO:0000256" key="2">
    <source>
        <dbReference type="ARBA" id="ARBA00006706"/>
    </source>
</evidence>
<dbReference type="SUPFAM" id="SSF48576">
    <property type="entry name" value="Terpenoid synthases"/>
    <property type="match status" value="1"/>
</dbReference>
<comment type="similarity">
    <text evidence="2 7">Belongs to the FPP/GGPP synthase family.</text>
</comment>
<keyword evidence="4" id="KW-0479">Metal-binding</keyword>
<dbReference type="Proteomes" id="UP000001269">
    <property type="component" value="Chromosome"/>
</dbReference>
<gene>
    <name evidence="8" type="primary">ispA</name>
    <name evidence="8" type="ORF">BAKON_468</name>
</gene>
<protein>
    <submittedName>
        <fullName evidence="8">Geranyltranstransferase</fullName>
    </submittedName>
</protein>
<evidence type="ECO:0000313" key="9">
    <source>
        <dbReference type="Proteomes" id="UP000001269"/>
    </source>
</evidence>
<proteinExistence type="inferred from homology"/>
<dbReference type="GO" id="GO:0004659">
    <property type="term" value="F:prenyltransferase activity"/>
    <property type="evidence" value="ECO:0007669"/>
    <property type="project" value="InterPro"/>
</dbReference>
<dbReference type="STRING" id="1005090.BAKON_468"/>
<comment type="cofactor">
    <cofactor evidence="1">
        <name>Mg(2+)</name>
        <dbReference type="ChEBI" id="CHEBI:18420"/>
    </cofactor>
</comment>
<name>G2LNG3_9GAMM</name>
<dbReference type="InterPro" id="IPR000092">
    <property type="entry name" value="Polyprenyl_synt"/>
</dbReference>
<dbReference type="PATRIC" id="fig|1005090.4.peg.458"/>
<dbReference type="InterPro" id="IPR033749">
    <property type="entry name" value="Polyprenyl_synt_CS"/>
</dbReference>
<dbReference type="GO" id="GO:0016114">
    <property type="term" value="P:terpenoid biosynthetic process"/>
    <property type="evidence" value="ECO:0007669"/>
    <property type="project" value="UniProtKB-ARBA"/>
</dbReference>
<dbReference type="AlphaFoldDB" id="G2LNG3"/>
<dbReference type="GO" id="GO:0046872">
    <property type="term" value="F:metal ion binding"/>
    <property type="evidence" value="ECO:0007669"/>
    <property type="project" value="UniProtKB-KW"/>
</dbReference>
<dbReference type="EMBL" id="CP002645">
    <property type="protein sequence ID" value="AEO08801.1"/>
    <property type="molecule type" value="Genomic_DNA"/>
</dbReference>
<evidence type="ECO:0000256" key="7">
    <source>
        <dbReference type="RuleBase" id="RU004466"/>
    </source>
</evidence>
<accession>G2LNG3</accession>
<dbReference type="FunFam" id="1.10.600.10:FF:000001">
    <property type="entry name" value="Geranylgeranyl diphosphate synthase"/>
    <property type="match status" value="1"/>
</dbReference>
<dbReference type="InterPro" id="IPR008949">
    <property type="entry name" value="Isoprenoid_synthase_dom_sf"/>
</dbReference>
<dbReference type="GO" id="GO:0008654">
    <property type="term" value="P:phospholipid biosynthetic process"/>
    <property type="evidence" value="ECO:0007669"/>
    <property type="project" value="UniProtKB-ARBA"/>
</dbReference>
<evidence type="ECO:0000313" key="8">
    <source>
        <dbReference type="EMBL" id="AEO08801.1"/>
    </source>
</evidence>
<organism evidence="8 9">
    <name type="scientific">Buchnera aphidicola str. Ak</name>
    <name type="common">Acyrthosiphon kondoi</name>
    <dbReference type="NCBI Taxonomy" id="1005090"/>
    <lineage>
        <taxon>Bacteria</taxon>
        <taxon>Pseudomonadati</taxon>
        <taxon>Pseudomonadota</taxon>
        <taxon>Gammaproteobacteria</taxon>
        <taxon>Enterobacterales</taxon>
        <taxon>Erwiniaceae</taxon>
        <taxon>Buchnera</taxon>
    </lineage>
</organism>
<dbReference type="SFLD" id="SFLDG01017">
    <property type="entry name" value="Polyprenyl_Transferase_Like"/>
    <property type="match status" value="1"/>
</dbReference>
<evidence type="ECO:0000256" key="5">
    <source>
        <dbReference type="ARBA" id="ARBA00022842"/>
    </source>
</evidence>
<dbReference type="OrthoDB" id="9805316at2"/>
<dbReference type="PANTHER" id="PTHR43281">
    <property type="entry name" value="FARNESYL DIPHOSPHATE SYNTHASE"/>
    <property type="match status" value="1"/>
</dbReference>
<reference evidence="8 9" key="1">
    <citation type="journal article" date="2011" name="PLoS Genet.">
        <title>Sequence conservation and functional constraint on intergenic spacers in reduced genomes of the obligate symbiont buchnera.</title>
        <authorList>
            <person name="Degnan P.H."/>
            <person name="Ochman H."/>
            <person name="Moran N.A."/>
        </authorList>
    </citation>
    <scope>NUCLEOTIDE SEQUENCE [LARGE SCALE GENOMIC DNA]</scope>
    <source>
        <strain evidence="8 9">Ak</strain>
    </source>
</reference>
<keyword evidence="5" id="KW-0460">Magnesium</keyword>
<evidence type="ECO:0000256" key="1">
    <source>
        <dbReference type="ARBA" id="ARBA00001946"/>
    </source>
</evidence>
<dbReference type="HOGENOM" id="CLU_014015_0_1_6"/>
<dbReference type="SFLD" id="SFLDS00005">
    <property type="entry name" value="Isoprenoid_Synthase_Type_I"/>
    <property type="match status" value="1"/>
</dbReference>